<accession>A0ACD6A264</accession>
<reference evidence="1" key="2">
    <citation type="submission" date="2025-09" db="UniProtKB">
        <authorList>
            <consortium name="EnsemblPlants"/>
        </authorList>
    </citation>
    <scope>IDENTIFICATION</scope>
</reference>
<sequence length="405" mass="46904">MSDSWTGPSRMSIINFMIFSNGRMYFHKSINATGHMQNSRFVYDHIKQVILEVGEENVVQIVTDNGSNFKKACLDIVRLYPHITWKPCAAHTINLMLKEMGSFPEIDAVVTSCKRISRFLYNHSTLHSEMHDAIGGELVRPNATRLGTNYMFLNSFWNKQEKFRVWMTSPGWKNSNWNSDPDHDYTYDCLINRKWWENVKWALDIIGPIYTILRYADSQKLGSLSGFMVMMMHARHHLSSAFPENSLEKNMYLKVVDKRVEHLYKNTLMVAAAVLEPARHYKYNFGKDLSRVKALTAALKKMTSAVEFVKLIPEIDMYINFRGAFSGIYPKDASSRVTATQWWITFGDATPLLQKYALRIVSQCTSSSGCERNWSLFALVHTIVRNRLGFERLHKMVFCHHNLKL</sequence>
<name>A0ACD6A264_AVESA</name>
<reference evidence="1" key="1">
    <citation type="submission" date="2021-05" db="EMBL/GenBank/DDBJ databases">
        <authorList>
            <person name="Scholz U."/>
            <person name="Mascher M."/>
            <person name="Fiebig A."/>
        </authorList>
    </citation>
    <scope>NUCLEOTIDE SEQUENCE [LARGE SCALE GENOMIC DNA]</scope>
</reference>
<protein>
    <submittedName>
        <fullName evidence="1">Uncharacterized protein</fullName>
    </submittedName>
</protein>
<evidence type="ECO:0000313" key="2">
    <source>
        <dbReference type="Proteomes" id="UP001732700"/>
    </source>
</evidence>
<dbReference type="Proteomes" id="UP001732700">
    <property type="component" value="Chromosome 7C"/>
</dbReference>
<keyword evidence="2" id="KW-1185">Reference proteome</keyword>
<organism evidence="1 2">
    <name type="scientific">Avena sativa</name>
    <name type="common">Oat</name>
    <dbReference type="NCBI Taxonomy" id="4498"/>
    <lineage>
        <taxon>Eukaryota</taxon>
        <taxon>Viridiplantae</taxon>
        <taxon>Streptophyta</taxon>
        <taxon>Embryophyta</taxon>
        <taxon>Tracheophyta</taxon>
        <taxon>Spermatophyta</taxon>
        <taxon>Magnoliopsida</taxon>
        <taxon>Liliopsida</taxon>
        <taxon>Poales</taxon>
        <taxon>Poaceae</taxon>
        <taxon>BOP clade</taxon>
        <taxon>Pooideae</taxon>
        <taxon>Poodae</taxon>
        <taxon>Poeae</taxon>
        <taxon>Poeae Chloroplast Group 1 (Aveneae type)</taxon>
        <taxon>Aveninae</taxon>
        <taxon>Avena</taxon>
    </lineage>
</organism>
<dbReference type="EnsemblPlants" id="AVESA.00010b.r2.7CG0670820.1">
    <property type="protein sequence ID" value="AVESA.00010b.r2.7CG0670820.1.CDS"/>
    <property type="gene ID" value="AVESA.00010b.r2.7CG0670820"/>
</dbReference>
<proteinExistence type="predicted"/>
<evidence type="ECO:0000313" key="1">
    <source>
        <dbReference type="EnsemblPlants" id="AVESA.00010b.r2.7CG0670820.1.CDS"/>
    </source>
</evidence>